<sequence>MTISKIGGRAGRFKDLDAKLDVAIISDVDVPPQDDIEVPSQDDIEVPSQVDTKVLIVADIVVPVIADKEVATQTDTNQCLHIFGGFHGGPNDPTLLTG</sequence>
<proteinExistence type="predicted"/>
<name>A0AAV1AB06_VICFA</name>
<protein>
    <submittedName>
        <fullName evidence="1">Uncharacterized protein</fullName>
    </submittedName>
</protein>
<organism evidence="1 2">
    <name type="scientific">Vicia faba</name>
    <name type="common">Broad bean</name>
    <name type="synonym">Faba vulgaris</name>
    <dbReference type="NCBI Taxonomy" id="3906"/>
    <lineage>
        <taxon>Eukaryota</taxon>
        <taxon>Viridiplantae</taxon>
        <taxon>Streptophyta</taxon>
        <taxon>Embryophyta</taxon>
        <taxon>Tracheophyta</taxon>
        <taxon>Spermatophyta</taxon>
        <taxon>Magnoliopsida</taxon>
        <taxon>eudicotyledons</taxon>
        <taxon>Gunneridae</taxon>
        <taxon>Pentapetalae</taxon>
        <taxon>rosids</taxon>
        <taxon>fabids</taxon>
        <taxon>Fabales</taxon>
        <taxon>Fabaceae</taxon>
        <taxon>Papilionoideae</taxon>
        <taxon>50 kb inversion clade</taxon>
        <taxon>NPAAA clade</taxon>
        <taxon>Hologalegina</taxon>
        <taxon>IRL clade</taxon>
        <taxon>Fabeae</taxon>
        <taxon>Vicia</taxon>
    </lineage>
</organism>
<dbReference type="EMBL" id="OX451739">
    <property type="protein sequence ID" value="CAI8607720.1"/>
    <property type="molecule type" value="Genomic_DNA"/>
</dbReference>
<reference evidence="1 2" key="1">
    <citation type="submission" date="2023-01" db="EMBL/GenBank/DDBJ databases">
        <authorList>
            <person name="Kreplak J."/>
        </authorList>
    </citation>
    <scope>NUCLEOTIDE SEQUENCE [LARGE SCALE GENOMIC DNA]</scope>
</reference>
<accession>A0AAV1AB06</accession>
<dbReference type="Proteomes" id="UP001157006">
    <property type="component" value="Chromosome 4"/>
</dbReference>
<keyword evidence="2" id="KW-1185">Reference proteome</keyword>
<evidence type="ECO:0000313" key="2">
    <source>
        <dbReference type="Proteomes" id="UP001157006"/>
    </source>
</evidence>
<dbReference type="AlphaFoldDB" id="A0AAV1AB06"/>
<gene>
    <name evidence="1" type="ORF">VFH_IV051280</name>
</gene>
<evidence type="ECO:0000313" key="1">
    <source>
        <dbReference type="EMBL" id="CAI8607720.1"/>
    </source>
</evidence>